<dbReference type="Gene3D" id="3.40.630.30">
    <property type="match status" value="1"/>
</dbReference>
<name>A0A7W8QJ62_9ACTN</name>
<dbReference type="AlphaFoldDB" id="A0A7W8QJ62"/>
<organism evidence="2 3">
    <name type="scientific">Nocardiopsis composta</name>
    <dbReference type="NCBI Taxonomy" id="157465"/>
    <lineage>
        <taxon>Bacteria</taxon>
        <taxon>Bacillati</taxon>
        <taxon>Actinomycetota</taxon>
        <taxon>Actinomycetes</taxon>
        <taxon>Streptosporangiales</taxon>
        <taxon>Nocardiopsidaceae</taxon>
        <taxon>Nocardiopsis</taxon>
    </lineage>
</organism>
<reference evidence="2 3" key="1">
    <citation type="submission" date="2020-08" db="EMBL/GenBank/DDBJ databases">
        <title>Sequencing the genomes of 1000 actinobacteria strains.</title>
        <authorList>
            <person name="Klenk H.-P."/>
        </authorList>
    </citation>
    <scope>NUCLEOTIDE SEQUENCE [LARGE SCALE GENOMIC DNA]</scope>
    <source>
        <strain evidence="2 3">DSM 44551</strain>
    </source>
</reference>
<dbReference type="PANTHER" id="PTHR43792:SF1">
    <property type="entry name" value="N-ACETYLTRANSFERASE DOMAIN-CONTAINING PROTEIN"/>
    <property type="match status" value="1"/>
</dbReference>
<evidence type="ECO:0000313" key="3">
    <source>
        <dbReference type="Proteomes" id="UP000572635"/>
    </source>
</evidence>
<dbReference type="PANTHER" id="PTHR43792">
    <property type="entry name" value="GNAT FAMILY, PUTATIVE (AFU_ORTHOLOGUE AFUA_3G00765)-RELATED-RELATED"/>
    <property type="match status" value="1"/>
</dbReference>
<dbReference type="GO" id="GO:0016747">
    <property type="term" value="F:acyltransferase activity, transferring groups other than amino-acyl groups"/>
    <property type="evidence" value="ECO:0007669"/>
    <property type="project" value="InterPro"/>
</dbReference>
<keyword evidence="2" id="KW-0808">Transferase</keyword>
<feature type="domain" description="N-acetyltransferase" evidence="1">
    <location>
        <begin position="15"/>
        <end position="183"/>
    </location>
</feature>
<dbReference type="PROSITE" id="PS51186">
    <property type="entry name" value="GNAT"/>
    <property type="match status" value="1"/>
</dbReference>
<evidence type="ECO:0000259" key="1">
    <source>
        <dbReference type="PROSITE" id="PS51186"/>
    </source>
</evidence>
<proteinExistence type="predicted"/>
<dbReference type="Proteomes" id="UP000572635">
    <property type="component" value="Unassembled WGS sequence"/>
</dbReference>
<evidence type="ECO:0000313" key="2">
    <source>
        <dbReference type="EMBL" id="MBB5430743.1"/>
    </source>
</evidence>
<protein>
    <submittedName>
        <fullName evidence="2">RimJ/RimL family protein N-acetyltransferase</fullName>
    </submittedName>
</protein>
<keyword evidence="3" id="KW-1185">Reference proteome</keyword>
<dbReference type="Pfam" id="PF13302">
    <property type="entry name" value="Acetyltransf_3"/>
    <property type="match status" value="1"/>
</dbReference>
<dbReference type="InterPro" id="IPR016181">
    <property type="entry name" value="Acyl_CoA_acyltransferase"/>
</dbReference>
<dbReference type="InterPro" id="IPR000182">
    <property type="entry name" value="GNAT_dom"/>
</dbReference>
<gene>
    <name evidence="2" type="ORF">HDA36_000827</name>
</gene>
<dbReference type="RefSeq" id="WP_246528174.1">
    <property type="nucleotide sequence ID" value="NZ_BAAAJD010000214.1"/>
</dbReference>
<accession>A0A7W8QJ62</accession>
<dbReference type="SUPFAM" id="SSF55729">
    <property type="entry name" value="Acyl-CoA N-acyltransferases (Nat)"/>
    <property type="match status" value="1"/>
</dbReference>
<sequence>MEETGMTVFLETERMVLRRFTENDDGLLFGLDADPEVMRYLTGGRPTPREEVRERILPAMLGWYERCTDRGFWAAQTREGGFLGWFHLREPTGADPGEPELGYRLRRSAWGRGYATEGSRALVSAAFSDPSVRRVFARTMAVNAGSRRVMEKAGMRLVRTFNEGGHPIPGSEHGDVEYAITRAEWEKAYQPALGR</sequence>
<dbReference type="InterPro" id="IPR051531">
    <property type="entry name" value="N-acetyltransferase"/>
</dbReference>
<dbReference type="EMBL" id="JACHDB010000001">
    <property type="protein sequence ID" value="MBB5430743.1"/>
    <property type="molecule type" value="Genomic_DNA"/>
</dbReference>
<comment type="caution">
    <text evidence="2">The sequence shown here is derived from an EMBL/GenBank/DDBJ whole genome shotgun (WGS) entry which is preliminary data.</text>
</comment>